<protein>
    <submittedName>
        <fullName evidence="1">Uncharacterized protein</fullName>
    </submittedName>
</protein>
<organism evidence="1 2">
    <name type="scientific">Lactuca saligna</name>
    <name type="common">Willowleaf lettuce</name>
    <dbReference type="NCBI Taxonomy" id="75948"/>
    <lineage>
        <taxon>Eukaryota</taxon>
        <taxon>Viridiplantae</taxon>
        <taxon>Streptophyta</taxon>
        <taxon>Embryophyta</taxon>
        <taxon>Tracheophyta</taxon>
        <taxon>Spermatophyta</taxon>
        <taxon>Magnoliopsida</taxon>
        <taxon>eudicotyledons</taxon>
        <taxon>Gunneridae</taxon>
        <taxon>Pentapetalae</taxon>
        <taxon>asterids</taxon>
        <taxon>campanulids</taxon>
        <taxon>Asterales</taxon>
        <taxon>Asteraceae</taxon>
        <taxon>Cichorioideae</taxon>
        <taxon>Cichorieae</taxon>
        <taxon>Lactucinae</taxon>
        <taxon>Lactuca</taxon>
    </lineage>
</organism>
<gene>
    <name evidence="1" type="ORF">LSALG_LOCUS16097</name>
</gene>
<proteinExistence type="predicted"/>
<dbReference type="Proteomes" id="UP001177003">
    <property type="component" value="Chromosome 3"/>
</dbReference>
<evidence type="ECO:0000313" key="1">
    <source>
        <dbReference type="EMBL" id="CAI9276100.1"/>
    </source>
</evidence>
<dbReference type="EMBL" id="OX465079">
    <property type="protein sequence ID" value="CAI9276100.1"/>
    <property type="molecule type" value="Genomic_DNA"/>
</dbReference>
<dbReference type="AlphaFoldDB" id="A0AA36DYT1"/>
<reference evidence="1" key="1">
    <citation type="submission" date="2023-04" db="EMBL/GenBank/DDBJ databases">
        <authorList>
            <person name="Vijverberg K."/>
            <person name="Xiong W."/>
            <person name="Schranz E."/>
        </authorList>
    </citation>
    <scope>NUCLEOTIDE SEQUENCE</scope>
</reference>
<evidence type="ECO:0000313" key="2">
    <source>
        <dbReference type="Proteomes" id="UP001177003"/>
    </source>
</evidence>
<name>A0AA36DYT1_LACSI</name>
<sequence>MTGTCAAVLTEIKHSDRVIMMGSTAGLLGMILVTTRWRRLVGFANSHNGGGCCSRFYQRWLVTELWWQLHYLCFLSFQKSSTREGAGRSKVMVRRYLGRVFAGGGSRHGEVEEVFEKLSGLRWWWLFPPISSKKGEEHRGVGWCLAACLTETVRNSGGAQPRQTRMVFGGVVVVYGGSRGGEQPIPVLQSPVLSFFKW</sequence>
<keyword evidence="2" id="KW-1185">Reference proteome</keyword>
<accession>A0AA36DYT1</accession>